<evidence type="ECO:0000313" key="1">
    <source>
        <dbReference type="EMBL" id="OEU22284.1"/>
    </source>
</evidence>
<accession>A0A1E7FVY6</accession>
<dbReference type="EMBL" id="KV784353">
    <property type="protein sequence ID" value="OEU22284.1"/>
    <property type="molecule type" value="Genomic_DNA"/>
</dbReference>
<dbReference type="AlphaFoldDB" id="A0A1E7FVY6"/>
<keyword evidence="2" id="KW-1185">Reference proteome</keyword>
<protein>
    <submittedName>
        <fullName evidence="1">Uncharacterized protein</fullName>
    </submittedName>
</protein>
<dbReference type="Proteomes" id="UP000095751">
    <property type="component" value="Unassembled WGS sequence"/>
</dbReference>
<dbReference type="KEGG" id="fcy:FRACYDRAFT_232438"/>
<evidence type="ECO:0000313" key="2">
    <source>
        <dbReference type="Proteomes" id="UP000095751"/>
    </source>
</evidence>
<proteinExistence type="predicted"/>
<name>A0A1E7FVY6_9STRA</name>
<organism evidence="1 2">
    <name type="scientific">Fragilariopsis cylindrus CCMP1102</name>
    <dbReference type="NCBI Taxonomy" id="635003"/>
    <lineage>
        <taxon>Eukaryota</taxon>
        <taxon>Sar</taxon>
        <taxon>Stramenopiles</taxon>
        <taxon>Ochrophyta</taxon>
        <taxon>Bacillariophyta</taxon>
        <taxon>Bacillariophyceae</taxon>
        <taxon>Bacillariophycidae</taxon>
        <taxon>Bacillariales</taxon>
        <taxon>Bacillariaceae</taxon>
        <taxon>Fragilariopsis</taxon>
    </lineage>
</organism>
<dbReference type="InParanoid" id="A0A1E7FVY6"/>
<gene>
    <name evidence="1" type="ORF">FRACYDRAFT_232438</name>
</gene>
<sequence length="102" mass="11639">MGSVINAFLVNINIIEFLIFLSDNGLMDVVQFANDAVLETRRQIMSQAMIEHWANPNKKGWMKDGTICKAIEKRWMEDSAIRKAPKKGWPEDGTIWKASEKA</sequence>
<reference evidence="1 2" key="1">
    <citation type="submission" date="2016-09" db="EMBL/GenBank/DDBJ databases">
        <title>Extensive genetic diversity and differential bi-allelic expression allows diatom success in the polar Southern Ocean.</title>
        <authorList>
            <consortium name="DOE Joint Genome Institute"/>
            <person name="Mock T."/>
            <person name="Otillar R.P."/>
            <person name="Strauss J."/>
            <person name="Dupont C."/>
            <person name="Frickenhaus S."/>
            <person name="Maumus F."/>
            <person name="Mcmullan M."/>
            <person name="Sanges R."/>
            <person name="Schmutz J."/>
            <person name="Toseland A."/>
            <person name="Valas R."/>
            <person name="Veluchamy A."/>
            <person name="Ward B.J."/>
            <person name="Allen A."/>
            <person name="Barry K."/>
            <person name="Falciatore A."/>
            <person name="Ferrante M."/>
            <person name="Fortunato A.E."/>
            <person name="Gloeckner G."/>
            <person name="Gruber A."/>
            <person name="Hipkin R."/>
            <person name="Janech M."/>
            <person name="Kroth P."/>
            <person name="Leese F."/>
            <person name="Lindquist E."/>
            <person name="Lyon B.R."/>
            <person name="Martin J."/>
            <person name="Mayer C."/>
            <person name="Parker M."/>
            <person name="Quesneville H."/>
            <person name="Raymond J."/>
            <person name="Uhlig C."/>
            <person name="Valentin K.U."/>
            <person name="Worden A.Z."/>
            <person name="Armbrust E.V."/>
            <person name="Bowler C."/>
            <person name="Green B."/>
            <person name="Moulton V."/>
            <person name="Van Oosterhout C."/>
            <person name="Grigoriev I."/>
        </authorList>
    </citation>
    <scope>NUCLEOTIDE SEQUENCE [LARGE SCALE GENOMIC DNA]</scope>
    <source>
        <strain evidence="1 2">CCMP1102</strain>
    </source>
</reference>